<accession>A0A833ZE77</accession>
<dbReference type="Proteomes" id="UP000664940">
    <property type="component" value="Unassembled WGS sequence"/>
</dbReference>
<dbReference type="AlphaFoldDB" id="A0A833ZE77"/>
<dbReference type="EMBL" id="JABVXQ010000008">
    <property type="protein sequence ID" value="KAF6094773.1"/>
    <property type="molecule type" value="Genomic_DNA"/>
</dbReference>
<proteinExistence type="predicted"/>
<comment type="caution">
    <text evidence="2">The sequence shown here is derived from an EMBL/GenBank/DDBJ whole genome shotgun (WGS) entry which is preliminary data.</text>
</comment>
<organism evidence="2 3">
    <name type="scientific">Phyllostomus discolor</name>
    <name type="common">pale spear-nosed bat</name>
    <dbReference type="NCBI Taxonomy" id="89673"/>
    <lineage>
        <taxon>Eukaryota</taxon>
        <taxon>Metazoa</taxon>
        <taxon>Chordata</taxon>
        <taxon>Craniata</taxon>
        <taxon>Vertebrata</taxon>
        <taxon>Euteleostomi</taxon>
        <taxon>Mammalia</taxon>
        <taxon>Eutheria</taxon>
        <taxon>Laurasiatheria</taxon>
        <taxon>Chiroptera</taxon>
        <taxon>Yangochiroptera</taxon>
        <taxon>Phyllostomidae</taxon>
        <taxon>Phyllostominae</taxon>
        <taxon>Phyllostomus</taxon>
    </lineage>
</organism>
<sequence length="120" mass="14087">MANKLVKRCSISQTVEICKPTSMRYYFIPIRMALNNNNNKKKKQKTACSHFHSRSLPNLWVSVFICMYIKQKLTEVNETRNRQLSAVTGLDQLLKLPLPQETEKEHRLNPKQAELRENKD</sequence>
<feature type="compositionally biased region" description="Basic and acidic residues" evidence="1">
    <location>
        <begin position="101"/>
        <end position="120"/>
    </location>
</feature>
<reference evidence="2 3" key="1">
    <citation type="journal article" date="2020" name="Nature">
        <title>Six reference-quality genomes reveal evolution of bat adaptations.</title>
        <authorList>
            <person name="Jebb D."/>
            <person name="Huang Z."/>
            <person name="Pippel M."/>
            <person name="Hughes G.M."/>
            <person name="Lavrichenko K."/>
            <person name="Devanna P."/>
            <person name="Winkler S."/>
            <person name="Jermiin L.S."/>
            <person name="Skirmuntt E.C."/>
            <person name="Katzourakis A."/>
            <person name="Burkitt-Gray L."/>
            <person name="Ray D.A."/>
            <person name="Sullivan K.A.M."/>
            <person name="Roscito J.G."/>
            <person name="Kirilenko B.M."/>
            <person name="Davalos L.M."/>
            <person name="Corthals A.P."/>
            <person name="Power M.L."/>
            <person name="Jones G."/>
            <person name="Ransome R.D."/>
            <person name="Dechmann D.K.N."/>
            <person name="Locatelli A.G."/>
            <person name="Puechmaille S.J."/>
            <person name="Fedrigo O."/>
            <person name="Jarvis E.D."/>
            <person name="Hiller M."/>
            <person name="Vernes S.C."/>
            <person name="Myers E.W."/>
            <person name="Teeling E.C."/>
        </authorList>
    </citation>
    <scope>NUCLEOTIDE SEQUENCE [LARGE SCALE GENOMIC DNA]</scope>
    <source>
        <strain evidence="2">Bat1K_MPI-CBG_1</strain>
    </source>
</reference>
<evidence type="ECO:0000313" key="2">
    <source>
        <dbReference type="EMBL" id="KAF6094773.1"/>
    </source>
</evidence>
<evidence type="ECO:0000256" key="1">
    <source>
        <dbReference type="SAM" id="MobiDB-lite"/>
    </source>
</evidence>
<evidence type="ECO:0000313" key="3">
    <source>
        <dbReference type="Proteomes" id="UP000664940"/>
    </source>
</evidence>
<feature type="region of interest" description="Disordered" evidence="1">
    <location>
        <begin position="99"/>
        <end position="120"/>
    </location>
</feature>
<gene>
    <name evidence="2" type="ORF">HJG60_011870</name>
</gene>
<name>A0A833ZE77_9CHIR</name>
<protein>
    <submittedName>
        <fullName evidence="2">Uncharacterized protein</fullName>
    </submittedName>
</protein>